<reference evidence="1" key="1">
    <citation type="journal article" date="2015" name="Nature">
        <title>Complex archaea that bridge the gap between prokaryotes and eukaryotes.</title>
        <authorList>
            <person name="Spang A."/>
            <person name="Saw J.H."/>
            <person name="Jorgensen S.L."/>
            <person name="Zaremba-Niedzwiedzka K."/>
            <person name="Martijn J."/>
            <person name="Lind A.E."/>
            <person name="van Eijk R."/>
            <person name="Schleper C."/>
            <person name="Guy L."/>
            <person name="Ettema T.J."/>
        </authorList>
    </citation>
    <scope>NUCLEOTIDE SEQUENCE</scope>
</reference>
<evidence type="ECO:0000313" key="1">
    <source>
        <dbReference type="EMBL" id="KKM65012.1"/>
    </source>
</evidence>
<dbReference type="Gene3D" id="3.40.50.720">
    <property type="entry name" value="NAD(P)-binding Rossmann-like Domain"/>
    <property type="match status" value="1"/>
</dbReference>
<feature type="non-terminal residue" evidence="1">
    <location>
        <position position="71"/>
    </location>
</feature>
<protein>
    <submittedName>
        <fullName evidence="1">Uncharacterized protein</fullName>
    </submittedName>
</protein>
<dbReference type="GO" id="GO:0004477">
    <property type="term" value="F:methenyltetrahydrofolate cyclohydrolase activity"/>
    <property type="evidence" value="ECO:0007669"/>
    <property type="project" value="TreeGrafter"/>
</dbReference>
<sequence length="71" mass="7415">MILEPLPDEIAADSLILHLDPDKDVDGLHVINAGRLANGEEALTPCTPLGSLMLLKDTLGDLTGLDVVVVG</sequence>
<dbReference type="SUPFAM" id="SSF53223">
    <property type="entry name" value="Aminoacid dehydrogenase-like, N-terminal domain"/>
    <property type="match status" value="1"/>
</dbReference>
<dbReference type="GO" id="GO:0035999">
    <property type="term" value="P:tetrahydrofolate interconversion"/>
    <property type="evidence" value="ECO:0007669"/>
    <property type="project" value="TreeGrafter"/>
</dbReference>
<dbReference type="AlphaFoldDB" id="A0A0F9M740"/>
<dbReference type="Gene3D" id="3.40.50.10860">
    <property type="entry name" value="Leucine Dehydrogenase, chain A, domain 1"/>
    <property type="match status" value="1"/>
</dbReference>
<gene>
    <name evidence="1" type="ORF">LCGC14_1495640</name>
</gene>
<dbReference type="PANTHER" id="PTHR48099:SF5">
    <property type="entry name" value="C-1-TETRAHYDROFOLATE SYNTHASE, CYTOPLASMIC"/>
    <property type="match status" value="1"/>
</dbReference>
<proteinExistence type="predicted"/>
<dbReference type="InterPro" id="IPR046346">
    <property type="entry name" value="Aminoacid_DH-like_N_sf"/>
</dbReference>
<name>A0A0F9M740_9ZZZZ</name>
<dbReference type="EMBL" id="LAZR01010797">
    <property type="protein sequence ID" value="KKM65012.1"/>
    <property type="molecule type" value="Genomic_DNA"/>
</dbReference>
<dbReference type="PRINTS" id="PR00085">
    <property type="entry name" value="THFDHDRGNASE"/>
</dbReference>
<dbReference type="InterPro" id="IPR000672">
    <property type="entry name" value="THF_DH/CycHdrlase"/>
</dbReference>
<dbReference type="GO" id="GO:0005829">
    <property type="term" value="C:cytosol"/>
    <property type="evidence" value="ECO:0007669"/>
    <property type="project" value="TreeGrafter"/>
</dbReference>
<dbReference type="PANTHER" id="PTHR48099">
    <property type="entry name" value="C-1-TETRAHYDROFOLATE SYNTHASE, CYTOPLASMIC-RELATED"/>
    <property type="match status" value="1"/>
</dbReference>
<dbReference type="GO" id="GO:0004488">
    <property type="term" value="F:methylenetetrahydrofolate dehydrogenase (NADP+) activity"/>
    <property type="evidence" value="ECO:0007669"/>
    <property type="project" value="InterPro"/>
</dbReference>
<organism evidence="1">
    <name type="scientific">marine sediment metagenome</name>
    <dbReference type="NCBI Taxonomy" id="412755"/>
    <lineage>
        <taxon>unclassified sequences</taxon>
        <taxon>metagenomes</taxon>
        <taxon>ecological metagenomes</taxon>
    </lineage>
</organism>
<accession>A0A0F9M740</accession>
<comment type="caution">
    <text evidence="1">The sequence shown here is derived from an EMBL/GenBank/DDBJ whole genome shotgun (WGS) entry which is preliminary data.</text>
</comment>